<keyword evidence="6 8" id="KW-0472">Membrane</keyword>
<evidence type="ECO:0000256" key="3">
    <source>
        <dbReference type="ARBA" id="ARBA00022475"/>
    </source>
</evidence>
<feature type="transmembrane region" description="Helical" evidence="8">
    <location>
        <begin position="296"/>
        <end position="315"/>
    </location>
</feature>
<gene>
    <name evidence="10" type="ORF">FBZ83_103286</name>
</gene>
<dbReference type="InterPro" id="IPR020846">
    <property type="entry name" value="MFS_dom"/>
</dbReference>
<dbReference type="PROSITE" id="PS50850">
    <property type="entry name" value="MFS"/>
    <property type="match status" value="1"/>
</dbReference>
<keyword evidence="4 8" id="KW-0812">Transmembrane</keyword>
<feature type="domain" description="Major facilitator superfamily (MFS) profile" evidence="9">
    <location>
        <begin position="34"/>
        <end position="446"/>
    </location>
</feature>
<evidence type="ECO:0000256" key="1">
    <source>
        <dbReference type="ARBA" id="ARBA00004651"/>
    </source>
</evidence>
<feature type="compositionally biased region" description="Low complexity" evidence="7">
    <location>
        <begin position="9"/>
        <end position="21"/>
    </location>
</feature>
<keyword evidence="3" id="KW-1003">Cell membrane</keyword>
<dbReference type="AlphaFoldDB" id="A0A560CLE1"/>
<dbReference type="GO" id="GO:0022857">
    <property type="term" value="F:transmembrane transporter activity"/>
    <property type="evidence" value="ECO:0007669"/>
    <property type="project" value="InterPro"/>
</dbReference>
<dbReference type="PROSITE" id="PS00217">
    <property type="entry name" value="SUGAR_TRANSPORT_2"/>
    <property type="match status" value="1"/>
</dbReference>
<feature type="transmembrane region" description="Helical" evidence="8">
    <location>
        <begin position="396"/>
        <end position="417"/>
    </location>
</feature>
<evidence type="ECO:0000313" key="11">
    <source>
        <dbReference type="Proteomes" id="UP000318529"/>
    </source>
</evidence>
<feature type="transmembrane region" description="Helical" evidence="8">
    <location>
        <begin position="352"/>
        <end position="376"/>
    </location>
</feature>
<dbReference type="RefSeq" id="WP_145681983.1">
    <property type="nucleotide sequence ID" value="NZ_VITH01000003.1"/>
</dbReference>
<dbReference type="InterPro" id="IPR005829">
    <property type="entry name" value="Sugar_transporter_CS"/>
</dbReference>
<name>A0A560CLE1_AZOBR</name>
<dbReference type="PANTHER" id="PTHR43045:SF1">
    <property type="entry name" value="SHIKIMATE TRANSPORTER"/>
    <property type="match status" value="1"/>
</dbReference>
<dbReference type="Proteomes" id="UP000318529">
    <property type="component" value="Unassembled WGS sequence"/>
</dbReference>
<protein>
    <submittedName>
        <fullName evidence="10">MFS transporter</fullName>
    </submittedName>
</protein>
<evidence type="ECO:0000256" key="5">
    <source>
        <dbReference type="ARBA" id="ARBA00022989"/>
    </source>
</evidence>
<dbReference type="InterPro" id="IPR011701">
    <property type="entry name" value="MFS"/>
</dbReference>
<dbReference type="SUPFAM" id="SSF103473">
    <property type="entry name" value="MFS general substrate transporter"/>
    <property type="match status" value="1"/>
</dbReference>
<proteinExistence type="predicted"/>
<dbReference type="EMBL" id="VITH01000003">
    <property type="protein sequence ID" value="TWA85694.1"/>
    <property type="molecule type" value="Genomic_DNA"/>
</dbReference>
<organism evidence="10 11">
    <name type="scientific">Azospirillum brasilense</name>
    <dbReference type="NCBI Taxonomy" id="192"/>
    <lineage>
        <taxon>Bacteria</taxon>
        <taxon>Pseudomonadati</taxon>
        <taxon>Pseudomonadota</taxon>
        <taxon>Alphaproteobacteria</taxon>
        <taxon>Rhodospirillales</taxon>
        <taxon>Azospirillaceae</taxon>
        <taxon>Azospirillum</taxon>
    </lineage>
</organism>
<feature type="transmembrane region" description="Helical" evidence="8">
    <location>
        <begin position="173"/>
        <end position="194"/>
    </location>
</feature>
<evidence type="ECO:0000256" key="8">
    <source>
        <dbReference type="SAM" id="Phobius"/>
    </source>
</evidence>
<keyword evidence="5 8" id="KW-1133">Transmembrane helix</keyword>
<feature type="transmembrane region" description="Helical" evidence="8">
    <location>
        <begin position="327"/>
        <end position="346"/>
    </location>
</feature>
<feature type="transmembrane region" description="Helical" evidence="8">
    <location>
        <begin position="423"/>
        <end position="441"/>
    </location>
</feature>
<feature type="transmembrane region" description="Helical" evidence="8">
    <location>
        <begin position="107"/>
        <end position="128"/>
    </location>
</feature>
<feature type="transmembrane region" description="Helical" evidence="8">
    <location>
        <begin position="206"/>
        <end position="225"/>
    </location>
</feature>
<comment type="caution">
    <text evidence="10">The sequence shown here is derived from an EMBL/GenBank/DDBJ whole genome shotgun (WGS) entry which is preliminary data.</text>
</comment>
<dbReference type="PROSITE" id="PS00216">
    <property type="entry name" value="SUGAR_TRANSPORT_1"/>
    <property type="match status" value="1"/>
</dbReference>
<evidence type="ECO:0000313" key="10">
    <source>
        <dbReference type="EMBL" id="TWA85694.1"/>
    </source>
</evidence>
<evidence type="ECO:0000256" key="6">
    <source>
        <dbReference type="ARBA" id="ARBA00023136"/>
    </source>
</evidence>
<feature type="transmembrane region" description="Helical" evidence="8">
    <location>
        <begin position="265"/>
        <end position="290"/>
    </location>
</feature>
<evidence type="ECO:0000256" key="7">
    <source>
        <dbReference type="SAM" id="MobiDB-lite"/>
    </source>
</evidence>
<evidence type="ECO:0000256" key="4">
    <source>
        <dbReference type="ARBA" id="ARBA00022692"/>
    </source>
</evidence>
<feature type="transmembrane region" description="Helical" evidence="8">
    <location>
        <begin position="74"/>
        <end position="95"/>
    </location>
</feature>
<feature type="region of interest" description="Disordered" evidence="7">
    <location>
        <begin position="1"/>
        <end position="21"/>
    </location>
</feature>
<evidence type="ECO:0000259" key="9">
    <source>
        <dbReference type="PROSITE" id="PS50850"/>
    </source>
</evidence>
<dbReference type="Pfam" id="PF07690">
    <property type="entry name" value="MFS_1"/>
    <property type="match status" value="1"/>
</dbReference>
<accession>A0A560CLE1</accession>
<keyword evidence="2" id="KW-0813">Transport</keyword>
<comment type="subcellular location">
    <subcellularLocation>
        <location evidence="1">Cell membrane</location>
        <topology evidence="1">Multi-pass membrane protein</topology>
    </subcellularLocation>
</comment>
<dbReference type="PANTHER" id="PTHR43045">
    <property type="entry name" value="SHIKIMATE TRANSPORTER"/>
    <property type="match status" value="1"/>
</dbReference>
<evidence type="ECO:0000256" key="2">
    <source>
        <dbReference type="ARBA" id="ARBA00022448"/>
    </source>
</evidence>
<reference evidence="10 11" key="1">
    <citation type="submission" date="2019-06" db="EMBL/GenBank/DDBJ databases">
        <title>Genomic Encyclopedia of Type Strains, Phase IV (KMG-V): Genome sequencing to study the core and pangenomes of soil and plant-associated prokaryotes.</title>
        <authorList>
            <person name="Whitman W."/>
        </authorList>
    </citation>
    <scope>NUCLEOTIDE SEQUENCE [LARGE SCALE GENOMIC DNA]</scope>
    <source>
        <strain evidence="10 11">BR 11650</strain>
    </source>
</reference>
<feature type="transmembrane region" description="Helical" evidence="8">
    <location>
        <begin position="134"/>
        <end position="152"/>
    </location>
</feature>
<dbReference type="GO" id="GO:0005886">
    <property type="term" value="C:plasma membrane"/>
    <property type="evidence" value="ECO:0007669"/>
    <property type="project" value="UniProtKB-SubCell"/>
</dbReference>
<dbReference type="InterPro" id="IPR036259">
    <property type="entry name" value="MFS_trans_sf"/>
</dbReference>
<sequence length="467" mass="49932">MTEISSTIAQPGTAAQDTATQDTAPADAANVRRAALAGLIGTMLENFDFVIYGTASALIFSKLFFPTISPAAGIIASFGAYAIGFLARPLGGLFFAHYGEKYGRKWVLVTTLFLMGGATFAIGCLPTYETAGIWAPLLLVLCRFLQGFGAGAEQSGGATLLTETAPLGQRGRLSSLIMVGAAFGTALGAIAWIGAQQLPTDMLMSWGWRAIFWSSILVTIAAFIIRLKLAESPIFIELKKKVDVKNQAPLKVVAKHGKKNVVKVILMNWGVSTQSYIYQVFMITYLVSVVGVDTHFIPPVQLAAAIAASFAAFLTGMLSDHFGRRRMTLILTGLLTVTPFLVFPGLNTGSPVLITAIIVFGYMVAAQGVTGVHMSFFPEIFGSRYRYAGVTLGREFSSIIGGGIAPLLSAALLAWYANSWVPVAIYMAVTMLVSFLVTYSLPETLNRDLSTPTDAEWGEARPSESRA</sequence>
<dbReference type="Gene3D" id="1.20.1250.20">
    <property type="entry name" value="MFS general substrate transporter like domains"/>
    <property type="match status" value="2"/>
</dbReference>